<dbReference type="Proteomes" id="UP000008743">
    <property type="component" value="Unassembled WGS sequence"/>
</dbReference>
<dbReference type="PANTHER" id="PTHR13440:SF7">
    <property type="entry name" value="BLOC-1 RELATED COMPLEX SUBUNIT 6"/>
    <property type="match status" value="1"/>
</dbReference>
<dbReference type="PANTHER" id="PTHR13440">
    <property type="entry name" value="BLOC-1 RELATED COMPLEX SUBUNIT 6"/>
    <property type="match status" value="1"/>
</dbReference>
<gene>
    <name evidence="2" type="ORF">CAOG_004865</name>
</gene>
<dbReference type="InterPro" id="IPR019314">
    <property type="entry name" value="BORCS6"/>
</dbReference>
<accession>A0A0D2X3E8</accession>
<keyword evidence="3" id="KW-1185">Reference proteome</keyword>
<proteinExistence type="predicted"/>
<protein>
    <recommendedName>
        <fullName evidence="1">BLOC-1-related complex subunit 6 C-terminal helix domain-containing protein</fullName>
    </recommendedName>
</protein>
<sequence>MASERRSLPGSPARSLAKELVYRDGHDDDMDLQTERGLKASRASPAISPAAASGQSQLLDTAQLSAAATAASATASETAALLHKLELDAAQLAQGVDGLVSSLTSSVQDASRITRDAMSVYRLSIDNMGVAVDESIRNMYSIMAQAEALDSRMKPIEMMIQQM</sequence>
<dbReference type="Pfam" id="PF10157">
    <property type="entry name" value="BORCS6"/>
    <property type="match status" value="1"/>
</dbReference>
<dbReference type="GO" id="GO:0032418">
    <property type="term" value="P:lysosome localization"/>
    <property type="evidence" value="ECO:0007669"/>
    <property type="project" value="TreeGrafter"/>
</dbReference>
<feature type="domain" description="BLOC-1-related complex subunit 6 C-terminal helix" evidence="1">
    <location>
        <begin position="80"/>
        <end position="163"/>
    </location>
</feature>
<organism evidence="2 3">
    <name type="scientific">Capsaspora owczarzaki (strain ATCC 30864)</name>
    <dbReference type="NCBI Taxonomy" id="595528"/>
    <lineage>
        <taxon>Eukaryota</taxon>
        <taxon>Filasterea</taxon>
        <taxon>Capsaspora</taxon>
    </lineage>
</organism>
<dbReference type="AlphaFoldDB" id="A0A0D2X3E8"/>
<dbReference type="STRING" id="595528.A0A0D2X3E8"/>
<dbReference type="EMBL" id="KE346366">
    <property type="protein sequence ID" value="KJE94184.1"/>
    <property type="molecule type" value="Genomic_DNA"/>
</dbReference>
<dbReference type="PhylomeDB" id="A0A0D2X3E8"/>
<dbReference type="InParanoid" id="A0A0D2X3E8"/>
<reference evidence="3" key="1">
    <citation type="submission" date="2011-02" db="EMBL/GenBank/DDBJ databases">
        <title>The Genome Sequence of Capsaspora owczarzaki ATCC 30864.</title>
        <authorList>
            <person name="Russ C."/>
            <person name="Cuomo C."/>
            <person name="Burger G."/>
            <person name="Gray M.W."/>
            <person name="Holland P.W.H."/>
            <person name="King N."/>
            <person name="Lang F.B.F."/>
            <person name="Roger A.J."/>
            <person name="Ruiz-Trillo I."/>
            <person name="Young S.K."/>
            <person name="Zeng Q."/>
            <person name="Gargeya S."/>
            <person name="Alvarado L."/>
            <person name="Berlin A."/>
            <person name="Chapman S.B."/>
            <person name="Chen Z."/>
            <person name="Freedman E."/>
            <person name="Gellesch M."/>
            <person name="Goldberg J."/>
            <person name="Griggs A."/>
            <person name="Gujja S."/>
            <person name="Heilman E."/>
            <person name="Heiman D."/>
            <person name="Howarth C."/>
            <person name="Mehta T."/>
            <person name="Neiman D."/>
            <person name="Pearson M."/>
            <person name="Roberts A."/>
            <person name="Saif S."/>
            <person name="Shea T."/>
            <person name="Shenoy N."/>
            <person name="Sisk P."/>
            <person name="Stolte C."/>
            <person name="Sykes S."/>
            <person name="White J."/>
            <person name="Yandava C."/>
            <person name="Haas B."/>
            <person name="Nusbaum C."/>
            <person name="Birren B."/>
        </authorList>
    </citation>
    <scope>NUCLEOTIDE SEQUENCE</scope>
    <source>
        <strain evidence="3">ATCC 30864</strain>
    </source>
</reference>
<dbReference type="InterPro" id="IPR046465">
    <property type="entry name" value="BORCS6_C"/>
</dbReference>
<dbReference type="OrthoDB" id="21270at2759"/>
<evidence type="ECO:0000313" key="2">
    <source>
        <dbReference type="EMBL" id="KJE94184.1"/>
    </source>
</evidence>
<evidence type="ECO:0000313" key="3">
    <source>
        <dbReference type="Proteomes" id="UP000008743"/>
    </source>
</evidence>
<name>A0A0D2X3E8_CAPO3</name>
<dbReference type="GO" id="GO:0099078">
    <property type="term" value="C:BORC complex"/>
    <property type="evidence" value="ECO:0007669"/>
    <property type="project" value="TreeGrafter"/>
</dbReference>
<evidence type="ECO:0000259" key="1">
    <source>
        <dbReference type="Pfam" id="PF10157"/>
    </source>
</evidence>